<dbReference type="InterPro" id="IPR029068">
    <property type="entry name" value="Glyas_Bleomycin-R_OHBP_Dase"/>
</dbReference>
<name>A0ABZ1QCF0_9ACTN</name>
<dbReference type="Pfam" id="PF18029">
    <property type="entry name" value="Glyoxalase_6"/>
    <property type="match status" value="1"/>
</dbReference>
<evidence type="ECO:0000313" key="2">
    <source>
        <dbReference type="EMBL" id="WUN80338.1"/>
    </source>
</evidence>
<dbReference type="InterPro" id="IPR041581">
    <property type="entry name" value="Glyoxalase_6"/>
</dbReference>
<organism evidence="2 3">
    <name type="scientific">Streptomyces erythrochromogenes</name>
    <dbReference type="NCBI Taxonomy" id="285574"/>
    <lineage>
        <taxon>Bacteria</taxon>
        <taxon>Bacillati</taxon>
        <taxon>Actinomycetota</taxon>
        <taxon>Actinomycetes</taxon>
        <taxon>Kitasatosporales</taxon>
        <taxon>Streptomycetaceae</taxon>
        <taxon>Streptomyces</taxon>
    </lineage>
</organism>
<proteinExistence type="predicted"/>
<reference evidence="2" key="1">
    <citation type="submission" date="2022-10" db="EMBL/GenBank/DDBJ databases">
        <title>The complete genomes of actinobacterial strains from the NBC collection.</title>
        <authorList>
            <person name="Joergensen T.S."/>
            <person name="Alvarez Arevalo M."/>
            <person name="Sterndorff E.B."/>
            <person name="Faurdal D."/>
            <person name="Vuksanovic O."/>
            <person name="Mourched A.-S."/>
            <person name="Charusanti P."/>
            <person name="Shaw S."/>
            <person name="Blin K."/>
            <person name="Weber T."/>
        </authorList>
    </citation>
    <scope>NUCLEOTIDE SEQUENCE</scope>
    <source>
        <strain evidence="2">NBC_00303</strain>
    </source>
</reference>
<dbReference type="GeneID" id="95498061"/>
<dbReference type="InterPro" id="IPR052164">
    <property type="entry name" value="Anthracycline_SecMetBiosynth"/>
</dbReference>
<dbReference type="Proteomes" id="UP001432312">
    <property type="component" value="Chromosome"/>
</dbReference>
<keyword evidence="3" id="KW-1185">Reference proteome</keyword>
<dbReference type="SUPFAM" id="SSF54593">
    <property type="entry name" value="Glyoxalase/Bleomycin resistance protein/Dihydroxybiphenyl dioxygenase"/>
    <property type="match status" value="2"/>
</dbReference>
<dbReference type="PANTHER" id="PTHR33993:SF10">
    <property type="entry name" value="CONSERVED PROTEIN"/>
    <property type="match status" value="1"/>
</dbReference>
<feature type="domain" description="VOC" evidence="1">
    <location>
        <begin position="139"/>
        <end position="262"/>
    </location>
</feature>
<dbReference type="RefSeq" id="WP_328739634.1">
    <property type="nucleotide sequence ID" value="NZ_CP108036.1"/>
</dbReference>
<evidence type="ECO:0000313" key="3">
    <source>
        <dbReference type="Proteomes" id="UP001432312"/>
    </source>
</evidence>
<sequence length="268" mass="28074">MTGVSTSSHETFGAPCWVSLMARDVGAAQAFYSAVLGWRFGNDRLGEGFAVGFSDGIPVAGLGSMPAGVTVPVAWTPYFAVDDADVTASRILERSGTVAVGPLAFGTGRAALASDLDGAVFGIWQGDAIPDWGMGGEAAPAWLELRTRNAFDAAIFYGEVLEWACAHTGCCEVAYMEEDNRILLRHAGRTVARLHGGTLAQAPDPHLRPRWQVHFRVPDLETAVKAATSLGGSTVSVADSGPGSHEVTLRDPEGALFGIVGPDDSVPF</sequence>
<evidence type="ECO:0000259" key="1">
    <source>
        <dbReference type="PROSITE" id="PS51819"/>
    </source>
</evidence>
<accession>A0ABZ1QCF0</accession>
<dbReference type="InterPro" id="IPR037523">
    <property type="entry name" value="VOC_core"/>
</dbReference>
<dbReference type="PANTHER" id="PTHR33993">
    <property type="entry name" value="GLYOXALASE-RELATED"/>
    <property type="match status" value="1"/>
</dbReference>
<dbReference type="EMBL" id="CP108036">
    <property type="protein sequence ID" value="WUN80338.1"/>
    <property type="molecule type" value="Genomic_DNA"/>
</dbReference>
<dbReference type="CDD" id="cd07247">
    <property type="entry name" value="SgaA_N_like"/>
    <property type="match status" value="1"/>
</dbReference>
<dbReference type="PROSITE" id="PS51819">
    <property type="entry name" value="VOC"/>
    <property type="match status" value="2"/>
</dbReference>
<dbReference type="Gene3D" id="3.10.180.10">
    <property type="entry name" value="2,3-Dihydroxybiphenyl 1,2-Dioxygenase, domain 1"/>
    <property type="match status" value="2"/>
</dbReference>
<gene>
    <name evidence="2" type="ORF">OHA91_18465</name>
</gene>
<protein>
    <submittedName>
        <fullName evidence="2">VOC family protein</fullName>
    </submittedName>
</protein>
<feature type="domain" description="VOC" evidence="1">
    <location>
        <begin position="14"/>
        <end position="126"/>
    </location>
</feature>